<dbReference type="PANTHER" id="PTHR43646">
    <property type="entry name" value="GLYCOSYLTRANSFERASE"/>
    <property type="match status" value="1"/>
</dbReference>
<keyword evidence="5" id="KW-0472">Membrane</keyword>
<organism evidence="7 8">
    <name type="scientific">Nonlabens ulvanivorans</name>
    <name type="common">Persicivirga ulvanivorans</name>
    <dbReference type="NCBI Taxonomy" id="906888"/>
    <lineage>
        <taxon>Bacteria</taxon>
        <taxon>Pseudomonadati</taxon>
        <taxon>Bacteroidota</taxon>
        <taxon>Flavobacteriia</taxon>
        <taxon>Flavobacteriales</taxon>
        <taxon>Flavobacteriaceae</taxon>
        <taxon>Nonlabens</taxon>
    </lineage>
</organism>
<keyword evidence="3" id="KW-0328">Glycosyltransferase</keyword>
<comment type="subcellular location">
    <subcellularLocation>
        <location evidence="1">Cell membrane</location>
    </subcellularLocation>
</comment>
<dbReference type="Pfam" id="PF00535">
    <property type="entry name" value="Glycos_transf_2"/>
    <property type="match status" value="1"/>
</dbReference>
<dbReference type="InterPro" id="IPR029044">
    <property type="entry name" value="Nucleotide-diphossugar_trans"/>
</dbReference>
<dbReference type="CDD" id="cd02522">
    <property type="entry name" value="GT_2_like_a"/>
    <property type="match status" value="1"/>
</dbReference>
<evidence type="ECO:0000256" key="2">
    <source>
        <dbReference type="ARBA" id="ARBA00022475"/>
    </source>
</evidence>
<name>A0A090QAV8_NONUL</name>
<dbReference type="SUPFAM" id="SSF53448">
    <property type="entry name" value="Nucleotide-diphospho-sugar transferases"/>
    <property type="match status" value="1"/>
</dbReference>
<keyword evidence="4 7" id="KW-0808">Transferase</keyword>
<evidence type="ECO:0000313" key="8">
    <source>
        <dbReference type="Proteomes" id="UP000029226"/>
    </source>
</evidence>
<evidence type="ECO:0000256" key="5">
    <source>
        <dbReference type="ARBA" id="ARBA00023136"/>
    </source>
</evidence>
<gene>
    <name evidence="7" type="ORF">JCM19314_469</name>
</gene>
<dbReference type="EMBL" id="BBMM01000004">
    <property type="protein sequence ID" value="GAL00215.1"/>
    <property type="molecule type" value="Genomic_DNA"/>
</dbReference>
<dbReference type="GO" id="GO:0016757">
    <property type="term" value="F:glycosyltransferase activity"/>
    <property type="evidence" value="ECO:0007669"/>
    <property type="project" value="UniProtKB-KW"/>
</dbReference>
<dbReference type="Gene3D" id="3.90.550.10">
    <property type="entry name" value="Spore Coat Polysaccharide Biosynthesis Protein SpsA, Chain A"/>
    <property type="match status" value="1"/>
</dbReference>
<dbReference type="PANTHER" id="PTHR43646:SF2">
    <property type="entry name" value="GLYCOSYLTRANSFERASE 2-LIKE DOMAIN-CONTAINING PROTEIN"/>
    <property type="match status" value="1"/>
</dbReference>
<proteinExistence type="predicted"/>
<sequence length="245" mass="28694">MISIIIPVLNEEHSIYQLLTHLVEKSSDVNTIEIIVIDGHSIDNTDGQVSAFAKAYPSLSLKFHTASKGRGSQMHAGSQIANGEILYFLHADSFPPQDYDKYIIQAVSQGNPAGCFRMRFMSWNWWLIIIGWFTRFSWRASRGGDQSQYITKELYEKIGGYNTEIPIYEDYDLIHRLYDHGTYYVIPKWLKTSARRYEEIGVYKLQWFYITIYWKKRNGATIDEIYEYYLKWCQTSQLQKSSSQN</sequence>
<feature type="domain" description="Glycosyltransferase 2-like" evidence="6">
    <location>
        <begin position="3"/>
        <end position="126"/>
    </location>
</feature>
<evidence type="ECO:0000259" key="6">
    <source>
        <dbReference type="Pfam" id="PF00535"/>
    </source>
</evidence>
<accession>A0A090QAV8</accession>
<dbReference type="AlphaFoldDB" id="A0A090QAV8"/>
<reference evidence="7 8" key="1">
    <citation type="journal article" date="2014" name="Genome Announc.">
        <title>Draft Genome Sequences of Marine Flavobacterium Nonlabens Strains NR17, NR24, NR27, NR32, NR33, and Ara13.</title>
        <authorList>
            <person name="Nakanishi M."/>
            <person name="Meirelles P."/>
            <person name="Suzuki R."/>
            <person name="Takatani N."/>
            <person name="Mino S."/>
            <person name="Suda W."/>
            <person name="Oshima K."/>
            <person name="Hattori M."/>
            <person name="Ohkuma M."/>
            <person name="Hosokawa M."/>
            <person name="Miyashita K."/>
            <person name="Thompson F.L."/>
            <person name="Niwa A."/>
            <person name="Sawabe T."/>
            <person name="Sawabe T."/>
        </authorList>
    </citation>
    <scope>NUCLEOTIDE SEQUENCE [LARGE SCALE GENOMIC DNA]</scope>
    <source>
        <strain evidence="8">JCM19314</strain>
    </source>
</reference>
<dbReference type="Proteomes" id="UP000029226">
    <property type="component" value="Unassembled WGS sequence"/>
</dbReference>
<evidence type="ECO:0000256" key="3">
    <source>
        <dbReference type="ARBA" id="ARBA00022676"/>
    </source>
</evidence>
<evidence type="ECO:0000256" key="4">
    <source>
        <dbReference type="ARBA" id="ARBA00022679"/>
    </source>
</evidence>
<dbReference type="InterPro" id="IPR001173">
    <property type="entry name" value="Glyco_trans_2-like"/>
</dbReference>
<dbReference type="NCBIfam" id="TIGR04283">
    <property type="entry name" value="glyco_like_mftF"/>
    <property type="match status" value="1"/>
</dbReference>
<dbReference type="GO" id="GO:0005886">
    <property type="term" value="C:plasma membrane"/>
    <property type="evidence" value="ECO:0007669"/>
    <property type="project" value="UniProtKB-SubCell"/>
</dbReference>
<evidence type="ECO:0000256" key="1">
    <source>
        <dbReference type="ARBA" id="ARBA00004236"/>
    </source>
</evidence>
<comment type="caution">
    <text evidence="7">The sequence shown here is derived from an EMBL/GenBank/DDBJ whole genome shotgun (WGS) entry which is preliminary data.</text>
</comment>
<dbReference type="InterPro" id="IPR026461">
    <property type="entry name" value="Trfase_2_rSAM/seldom_assoc"/>
</dbReference>
<keyword evidence="2" id="KW-1003">Cell membrane</keyword>
<dbReference type="RefSeq" id="WP_042247354.1">
    <property type="nucleotide sequence ID" value="NZ_JBDUVS010000010.1"/>
</dbReference>
<protein>
    <submittedName>
        <fullName evidence="7">Glycosyl transferase</fullName>
    </submittedName>
</protein>
<evidence type="ECO:0000313" key="7">
    <source>
        <dbReference type="EMBL" id="GAL00215.1"/>
    </source>
</evidence>